<organism evidence="2 3">
    <name type="scientific">Xyrichtys novacula</name>
    <name type="common">Pearly razorfish</name>
    <name type="synonym">Hemipteronotus novacula</name>
    <dbReference type="NCBI Taxonomy" id="13765"/>
    <lineage>
        <taxon>Eukaryota</taxon>
        <taxon>Metazoa</taxon>
        <taxon>Chordata</taxon>
        <taxon>Craniata</taxon>
        <taxon>Vertebrata</taxon>
        <taxon>Euteleostomi</taxon>
        <taxon>Actinopterygii</taxon>
        <taxon>Neopterygii</taxon>
        <taxon>Teleostei</taxon>
        <taxon>Neoteleostei</taxon>
        <taxon>Acanthomorphata</taxon>
        <taxon>Eupercaria</taxon>
        <taxon>Labriformes</taxon>
        <taxon>Labridae</taxon>
        <taxon>Xyrichtys</taxon>
    </lineage>
</organism>
<dbReference type="PANTHER" id="PTHR14819:SF9">
    <property type="entry name" value="UP-REGULATOR OF CELL PROLIFERATION-LIKE"/>
    <property type="match status" value="1"/>
</dbReference>
<reference evidence="2" key="1">
    <citation type="submission" date="2023-08" db="EMBL/GenBank/DDBJ databases">
        <authorList>
            <person name="Alioto T."/>
            <person name="Alioto T."/>
            <person name="Gomez Garrido J."/>
        </authorList>
    </citation>
    <scope>NUCLEOTIDE SEQUENCE</scope>
</reference>
<dbReference type="Proteomes" id="UP001178508">
    <property type="component" value="Chromosome 23"/>
</dbReference>
<name>A0AAV1HKV5_XYRNO</name>
<dbReference type="AlphaFoldDB" id="A0AAV1HKV5"/>
<proteinExistence type="predicted"/>
<dbReference type="EMBL" id="OY660886">
    <property type="protein sequence ID" value="CAJ1086690.1"/>
    <property type="molecule type" value="Genomic_DNA"/>
</dbReference>
<accession>A0AAV1HKV5</accession>
<keyword evidence="3" id="KW-1185">Reference proteome</keyword>
<evidence type="ECO:0000313" key="2">
    <source>
        <dbReference type="EMBL" id="CAJ1086690.1"/>
    </source>
</evidence>
<dbReference type="GO" id="GO:0005525">
    <property type="term" value="F:GTP binding"/>
    <property type="evidence" value="ECO:0007669"/>
    <property type="project" value="InterPro"/>
</dbReference>
<protein>
    <submittedName>
        <fullName evidence="2">LOW QUALITY PROTEIN: up-regulator of cell proliferation-like</fullName>
    </submittedName>
</protein>
<sequence>MAPVNAGYSKAVNELKKSILEILGKCETSAYNILEFTEWITSLWRAVKHETFIFSFRNSLVADAYMKLCTEWEFKKEMYSWTKKAETKISHFGRGKTEESDFGQLLTHLENEAYSELSKWEGKLLDNLEKYFKQTKGHVDLVEAYRADFAKSVKSLHRSMKRSIKNQLTVAKDIRRGMSKIDRIKENHTRELEEIVHALIEECRSKKVEMTNEKADKEFDKMWNEMVGELDLYKQEATDVLASIICDLRDNLMRKGGHVCELLDKKRLQDCGEMSFKYAAEGR</sequence>
<dbReference type="InterPro" id="IPR030383">
    <property type="entry name" value="G_VLIG_dom"/>
</dbReference>
<dbReference type="InterPro" id="IPR058641">
    <property type="entry name" value="GVIN1_dom"/>
</dbReference>
<evidence type="ECO:0000313" key="3">
    <source>
        <dbReference type="Proteomes" id="UP001178508"/>
    </source>
</evidence>
<dbReference type="Pfam" id="PF25974">
    <property type="entry name" value="URGCP_9th"/>
    <property type="match status" value="1"/>
</dbReference>
<dbReference type="PROSITE" id="PS51717">
    <property type="entry name" value="G_VLIG"/>
    <property type="match status" value="1"/>
</dbReference>
<dbReference type="InterPro" id="IPR052986">
    <property type="entry name" value="VLIG_GTPase"/>
</dbReference>
<feature type="domain" description="VLIG-type G" evidence="1">
    <location>
        <begin position="1"/>
        <end position="44"/>
    </location>
</feature>
<evidence type="ECO:0000259" key="1">
    <source>
        <dbReference type="PROSITE" id="PS51717"/>
    </source>
</evidence>
<dbReference type="PANTHER" id="PTHR14819">
    <property type="entry name" value="GTP-BINDING"/>
    <property type="match status" value="1"/>
</dbReference>
<gene>
    <name evidence="2" type="ORF">XNOV1_A038315</name>
</gene>